<sequence length="243" mass="26683">MQWSCRIDTPSFPSLRGSEDHIYLTLLNIKEACVDSIPDKRSKIEAWCPPHCDTLKFNIDGSARGSLGPAGIGGVLRDRSGKVIILFSVFIGINESNAAEIMAIRKVCEICTSKGDLTDRKVLIASDSKVVMSSVINEDFGSLKHVNIIYEIQSMLRSLINIEVVYNSRSTNSFTDMLAKKGSSKSGDFVVWSDSWGSVYDDLCSALFFGVHSLLLPFPKFVPKGETFGIATALQLQVFQEGS</sequence>
<dbReference type="GO" id="GO:0003676">
    <property type="term" value="F:nucleic acid binding"/>
    <property type="evidence" value="ECO:0007669"/>
    <property type="project" value="InterPro"/>
</dbReference>
<dbReference type="PANTHER" id="PTHR47723:SF22">
    <property type="entry name" value="RNASE H TYPE-1 DOMAIN-CONTAINING PROTEIN"/>
    <property type="match status" value="1"/>
</dbReference>
<dbReference type="AlphaFoldDB" id="A0AAE0CKN6"/>
<dbReference type="Pfam" id="PF13456">
    <property type="entry name" value="RVT_3"/>
    <property type="match status" value="1"/>
</dbReference>
<evidence type="ECO:0000313" key="3">
    <source>
        <dbReference type="Proteomes" id="UP001280121"/>
    </source>
</evidence>
<dbReference type="CDD" id="cd06222">
    <property type="entry name" value="RNase_H_like"/>
    <property type="match status" value="1"/>
</dbReference>
<evidence type="ECO:0000259" key="1">
    <source>
        <dbReference type="PROSITE" id="PS50879"/>
    </source>
</evidence>
<proteinExistence type="predicted"/>
<accession>A0AAE0CKN6</accession>
<protein>
    <recommendedName>
        <fullName evidence="1">RNase H type-1 domain-containing protein</fullName>
    </recommendedName>
</protein>
<dbReference type="InterPro" id="IPR036397">
    <property type="entry name" value="RNaseH_sf"/>
</dbReference>
<dbReference type="Gene3D" id="3.30.420.10">
    <property type="entry name" value="Ribonuclease H-like superfamily/Ribonuclease H"/>
    <property type="match status" value="1"/>
</dbReference>
<organism evidence="2 3">
    <name type="scientific">Dipteronia dyeriana</name>
    <dbReference type="NCBI Taxonomy" id="168575"/>
    <lineage>
        <taxon>Eukaryota</taxon>
        <taxon>Viridiplantae</taxon>
        <taxon>Streptophyta</taxon>
        <taxon>Embryophyta</taxon>
        <taxon>Tracheophyta</taxon>
        <taxon>Spermatophyta</taxon>
        <taxon>Magnoliopsida</taxon>
        <taxon>eudicotyledons</taxon>
        <taxon>Gunneridae</taxon>
        <taxon>Pentapetalae</taxon>
        <taxon>rosids</taxon>
        <taxon>malvids</taxon>
        <taxon>Sapindales</taxon>
        <taxon>Sapindaceae</taxon>
        <taxon>Hippocastanoideae</taxon>
        <taxon>Acereae</taxon>
        <taxon>Dipteronia</taxon>
    </lineage>
</organism>
<gene>
    <name evidence="2" type="ORF">Ddye_014543</name>
</gene>
<dbReference type="GO" id="GO:0004523">
    <property type="term" value="F:RNA-DNA hybrid ribonuclease activity"/>
    <property type="evidence" value="ECO:0007669"/>
    <property type="project" value="InterPro"/>
</dbReference>
<dbReference type="PANTHER" id="PTHR47723">
    <property type="entry name" value="OS05G0353850 PROTEIN"/>
    <property type="match status" value="1"/>
</dbReference>
<dbReference type="InterPro" id="IPR044730">
    <property type="entry name" value="RNase_H-like_dom_plant"/>
</dbReference>
<dbReference type="PROSITE" id="PS50879">
    <property type="entry name" value="RNASE_H_1"/>
    <property type="match status" value="1"/>
</dbReference>
<feature type="domain" description="RNase H type-1" evidence="1">
    <location>
        <begin position="51"/>
        <end position="184"/>
    </location>
</feature>
<dbReference type="InterPro" id="IPR002156">
    <property type="entry name" value="RNaseH_domain"/>
</dbReference>
<comment type="caution">
    <text evidence="2">The sequence shown here is derived from an EMBL/GenBank/DDBJ whole genome shotgun (WGS) entry which is preliminary data.</text>
</comment>
<dbReference type="InterPro" id="IPR012337">
    <property type="entry name" value="RNaseH-like_sf"/>
</dbReference>
<dbReference type="InterPro" id="IPR053151">
    <property type="entry name" value="RNase_H-like"/>
</dbReference>
<dbReference type="EMBL" id="JANJYI010000004">
    <property type="protein sequence ID" value="KAK2654687.1"/>
    <property type="molecule type" value="Genomic_DNA"/>
</dbReference>
<reference evidence="2" key="1">
    <citation type="journal article" date="2023" name="Plant J.">
        <title>Genome sequences and population genomics provide insights into the demographic history, inbreeding, and mutation load of two 'living fossil' tree species of Dipteronia.</title>
        <authorList>
            <person name="Feng Y."/>
            <person name="Comes H.P."/>
            <person name="Chen J."/>
            <person name="Zhu S."/>
            <person name="Lu R."/>
            <person name="Zhang X."/>
            <person name="Li P."/>
            <person name="Qiu J."/>
            <person name="Olsen K.M."/>
            <person name="Qiu Y."/>
        </authorList>
    </citation>
    <scope>NUCLEOTIDE SEQUENCE</scope>
    <source>
        <strain evidence="2">KIB01</strain>
    </source>
</reference>
<dbReference type="Proteomes" id="UP001280121">
    <property type="component" value="Unassembled WGS sequence"/>
</dbReference>
<evidence type="ECO:0000313" key="2">
    <source>
        <dbReference type="EMBL" id="KAK2654687.1"/>
    </source>
</evidence>
<dbReference type="SUPFAM" id="SSF53098">
    <property type="entry name" value="Ribonuclease H-like"/>
    <property type="match status" value="1"/>
</dbReference>
<name>A0AAE0CKN6_9ROSI</name>
<keyword evidence="3" id="KW-1185">Reference proteome</keyword>